<keyword evidence="2" id="KW-1185">Reference proteome</keyword>
<organism evidence="1 2">
    <name type="scientific">Bosea rubneri</name>
    <dbReference type="NCBI Taxonomy" id="3075434"/>
    <lineage>
        <taxon>Bacteria</taxon>
        <taxon>Pseudomonadati</taxon>
        <taxon>Pseudomonadota</taxon>
        <taxon>Alphaproteobacteria</taxon>
        <taxon>Hyphomicrobiales</taxon>
        <taxon>Boseaceae</taxon>
        <taxon>Bosea</taxon>
    </lineage>
</organism>
<accession>A0ABU3S8L8</accession>
<dbReference type="Proteomes" id="UP001254257">
    <property type="component" value="Unassembled WGS sequence"/>
</dbReference>
<dbReference type="RefSeq" id="WP_316018967.1">
    <property type="nucleotide sequence ID" value="NZ_JAWDID010000020.1"/>
</dbReference>
<proteinExistence type="predicted"/>
<dbReference type="EMBL" id="JAWDID010000020">
    <property type="protein sequence ID" value="MDU0341133.1"/>
    <property type="molecule type" value="Genomic_DNA"/>
</dbReference>
<dbReference type="PANTHER" id="PTHR30024">
    <property type="entry name" value="ALIPHATIC SULFONATES-BINDING PROTEIN-RELATED"/>
    <property type="match status" value="1"/>
</dbReference>
<dbReference type="Gene3D" id="3.40.190.10">
    <property type="entry name" value="Periplasmic binding protein-like II"/>
    <property type="match status" value="2"/>
</dbReference>
<name>A0ABU3S8L8_9HYPH</name>
<sequence length="329" mass="36832">MSQLDPATPRLSVGCGAYDRTWPLIAGVVRPEGFALDWSILPPEEVFLRGMLGGEFEITEMSLSTYLLLRSRGSCRYLGLPLFVSRKFRHSALYVREGAGIERPEDFAGRRVGVPEYQLTANVWVRGLLADEYGVRPEAIHWIIGGIDAPGRDEKVPVNLPPQFQTTRLPAGETLWQWLLDGKLDAIIAPRAPQAFAAGHPAIRRLFADVPAAEKAYYRKTGLFPPMHLIGIREDVAERHPELTPALATAFEEAKAFAAHELHQYAYDTAMLPWQEVALRETEAVMGTDYWAYGIEPNRKAIEAMARYSFEQGIVDRQLGVSEIFPLDL</sequence>
<gene>
    <name evidence="1" type="ORF">RKE40_14645</name>
</gene>
<protein>
    <submittedName>
        <fullName evidence="1">ABC transporter substrate-binding protein</fullName>
    </submittedName>
</protein>
<comment type="caution">
    <text evidence="1">The sequence shown here is derived from an EMBL/GenBank/DDBJ whole genome shotgun (WGS) entry which is preliminary data.</text>
</comment>
<evidence type="ECO:0000313" key="2">
    <source>
        <dbReference type="Proteomes" id="UP001254257"/>
    </source>
</evidence>
<dbReference type="SUPFAM" id="SSF53850">
    <property type="entry name" value="Periplasmic binding protein-like II"/>
    <property type="match status" value="1"/>
</dbReference>
<reference evidence="1 2" key="1">
    <citation type="submission" date="2023-09" db="EMBL/GenBank/DDBJ databases">
        <title>Whole genome shotgun sequencing (WGS) of Bosea sp. ZW T0_25, isolated from stored onions (Allium cepa).</title>
        <authorList>
            <person name="Stoll D.A."/>
            <person name="Huch M."/>
        </authorList>
    </citation>
    <scope>NUCLEOTIDE SEQUENCE [LARGE SCALE GENOMIC DNA]</scope>
    <source>
        <strain evidence="1 2">ZW T0_25</strain>
    </source>
</reference>
<evidence type="ECO:0000313" key="1">
    <source>
        <dbReference type="EMBL" id="MDU0341133.1"/>
    </source>
</evidence>